<keyword evidence="1" id="KW-0378">Hydrolase</keyword>
<dbReference type="GO" id="GO:0004519">
    <property type="term" value="F:endonuclease activity"/>
    <property type="evidence" value="ECO:0007669"/>
    <property type="project" value="UniProtKB-KW"/>
</dbReference>
<dbReference type="GO" id="GO:0009307">
    <property type="term" value="P:DNA restriction-modification system"/>
    <property type="evidence" value="ECO:0007669"/>
    <property type="project" value="InterPro"/>
</dbReference>
<accession>A0A081NBR0</accession>
<keyword evidence="1" id="KW-0540">Nuclease</keyword>
<dbReference type="PANTHER" id="PTHR38733">
    <property type="entry name" value="PROTEIN MCRC"/>
    <property type="match status" value="1"/>
</dbReference>
<dbReference type="Proteomes" id="UP000028006">
    <property type="component" value="Unassembled WGS sequence"/>
</dbReference>
<dbReference type="InterPro" id="IPR019292">
    <property type="entry name" value="McrC"/>
</dbReference>
<sequence>MAAIPQAKPGFIGKIPISNLWLLMLYASNLFRQLDKSQAAVEDNPDEIADLVAELLCHQVNRRLQRNLSFGYRSEKEELSRVRGRIDLLTTERRQLLSKGKIACRFEELTVDTPRNRYVRSALDVAAGLVSRAGLAQRCRNFSLHLQRLGVSKAPPHAYSSSQDRFSRHDSDDQFMIALAELVFNLALPTELSGRYHLPEPDREEVWVRKLFEKAVAGFYAFHLRDLGWVASAGKRIDWQTSDCTKGMKDILPSMEIDIFLEHEEQKRRWIIDTKFTSIVKPNRYGQDKLNSGYLYQLYSYLRTQEHAEQPLSMSASGMLLHPSVGVTVKESVKIQGHEMWFCTVDLAGDAKAIRSELLGLI</sequence>
<dbReference type="Pfam" id="PF10117">
    <property type="entry name" value="McrBC"/>
    <property type="match status" value="1"/>
</dbReference>
<comment type="caution">
    <text evidence="1">The sequence shown here is derived from an EMBL/GenBank/DDBJ whole genome shotgun (WGS) entry which is preliminary data.</text>
</comment>
<keyword evidence="2" id="KW-1185">Reference proteome</keyword>
<dbReference type="REBASE" id="93769">
    <property type="entry name" value="Emo24815McrBCP"/>
</dbReference>
<proteinExistence type="predicted"/>
<dbReference type="EMBL" id="JOKG01000001">
    <property type="protein sequence ID" value="KEQ15883.1"/>
    <property type="molecule type" value="Genomic_DNA"/>
</dbReference>
<dbReference type="NCBIfam" id="NF007277">
    <property type="entry name" value="PRK09736.1"/>
    <property type="match status" value="1"/>
</dbReference>
<organism evidence="1 2">
    <name type="scientific">Endozoicomonas montiporae</name>
    <dbReference type="NCBI Taxonomy" id="1027273"/>
    <lineage>
        <taxon>Bacteria</taxon>
        <taxon>Pseudomonadati</taxon>
        <taxon>Pseudomonadota</taxon>
        <taxon>Gammaproteobacteria</taxon>
        <taxon>Oceanospirillales</taxon>
        <taxon>Endozoicomonadaceae</taxon>
        <taxon>Endozoicomonas</taxon>
    </lineage>
</organism>
<dbReference type="InterPro" id="IPR014407">
    <property type="entry name" value="McrC_bac"/>
</dbReference>
<reference evidence="1 2" key="1">
    <citation type="submission" date="2014-06" db="EMBL/GenBank/DDBJ databases">
        <title>Whole Genome Sequences of Three Symbiotic Endozoicomonas Bacteria.</title>
        <authorList>
            <person name="Neave M.J."/>
            <person name="Apprill A."/>
            <person name="Voolstra C.R."/>
        </authorList>
    </citation>
    <scope>NUCLEOTIDE SEQUENCE [LARGE SCALE GENOMIC DNA]</scope>
    <source>
        <strain evidence="1 2">LMG 24815</strain>
    </source>
</reference>
<dbReference type="PIRSF" id="PIRSF003109">
    <property type="entry name" value="McrC"/>
    <property type="match status" value="1"/>
</dbReference>
<dbReference type="eggNOG" id="COG4268">
    <property type="taxonomic scope" value="Bacteria"/>
</dbReference>
<keyword evidence="1" id="KW-0255">Endonuclease</keyword>
<dbReference type="AlphaFoldDB" id="A0A081NBR0"/>
<dbReference type="PANTHER" id="PTHR38733:SF1">
    <property type="entry name" value="TYPE IV METHYL-DIRECTED RESTRICTION ENZYME ECOKMCRBC"/>
    <property type="match status" value="1"/>
</dbReference>
<gene>
    <name evidence="1" type="ORF">GZ77_05055</name>
</gene>
<protein>
    <submittedName>
        <fullName evidence="1">Restriction endonuclease</fullName>
    </submittedName>
</protein>
<evidence type="ECO:0000313" key="2">
    <source>
        <dbReference type="Proteomes" id="UP000028006"/>
    </source>
</evidence>
<dbReference type="RefSeq" id="WP_034873146.1">
    <property type="nucleotide sequence ID" value="NZ_JOKG01000001.1"/>
</dbReference>
<name>A0A081NBR0_9GAMM</name>
<evidence type="ECO:0000313" key="1">
    <source>
        <dbReference type="EMBL" id="KEQ15883.1"/>
    </source>
</evidence>